<feature type="compositionally biased region" description="Low complexity" evidence="3">
    <location>
        <begin position="192"/>
        <end position="202"/>
    </location>
</feature>
<keyword evidence="1" id="KW-0547">Nucleotide-binding</keyword>
<dbReference type="PROSITE" id="PS51420">
    <property type="entry name" value="RHO"/>
    <property type="match status" value="1"/>
</dbReference>
<feature type="region of interest" description="Disordered" evidence="3">
    <location>
        <begin position="1"/>
        <end position="66"/>
    </location>
</feature>
<evidence type="ECO:0000313" key="5">
    <source>
        <dbReference type="Proteomes" id="UP000075880"/>
    </source>
</evidence>
<accession>A0AAG5CNR8</accession>
<evidence type="ECO:0000256" key="1">
    <source>
        <dbReference type="ARBA" id="ARBA00022741"/>
    </source>
</evidence>
<evidence type="ECO:0000313" key="4">
    <source>
        <dbReference type="EnsemblMetazoa" id="ENSAATROPP000441"/>
    </source>
</evidence>
<feature type="region of interest" description="Disordered" evidence="3">
    <location>
        <begin position="85"/>
        <end position="110"/>
    </location>
</feature>
<dbReference type="PRINTS" id="PR00449">
    <property type="entry name" value="RASTRNSFRMNG"/>
</dbReference>
<dbReference type="FunFam" id="3.40.50.300:FF:001600">
    <property type="entry name" value="RhoU, isoform B"/>
    <property type="match status" value="1"/>
</dbReference>
<dbReference type="GO" id="GO:0001667">
    <property type="term" value="P:ameboidal-type cell migration"/>
    <property type="evidence" value="ECO:0007669"/>
    <property type="project" value="UniProtKB-ARBA"/>
</dbReference>
<keyword evidence="5" id="KW-1185">Reference proteome</keyword>
<dbReference type="EnsemblMetazoa" id="ENSAATROPT000463">
    <property type="protein sequence ID" value="ENSAATROPP000441"/>
    <property type="gene ID" value="ENSAATROPG000380"/>
</dbReference>
<dbReference type="GO" id="GO:0005525">
    <property type="term" value="F:GTP binding"/>
    <property type="evidence" value="ECO:0007669"/>
    <property type="project" value="UniProtKB-KW"/>
</dbReference>
<feature type="compositionally biased region" description="Polar residues" evidence="3">
    <location>
        <begin position="125"/>
        <end position="136"/>
    </location>
</feature>
<dbReference type="GO" id="GO:0007264">
    <property type="term" value="P:small GTPase-mediated signal transduction"/>
    <property type="evidence" value="ECO:0007669"/>
    <property type="project" value="InterPro"/>
</dbReference>
<dbReference type="GO" id="GO:0022412">
    <property type="term" value="P:cellular process involved in reproduction in multicellular organism"/>
    <property type="evidence" value="ECO:0007669"/>
    <property type="project" value="UniProtKB-ARBA"/>
</dbReference>
<dbReference type="PROSITE" id="PS51419">
    <property type="entry name" value="RAB"/>
    <property type="match status" value="1"/>
</dbReference>
<dbReference type="SMART" id="SM00173">
    <property type="entry name" value="RAS"/>
    <property type="match status" value="1"/>
</dbReference>
<dbReference type="NCBIfam" id="TIGR00231">
    <property type="entry name" value="small_GTP"/>
    <property type="match status" value="1"/>
</dbReference>
<dbReference type="InterPro" id="IPR001806">
    <property type="entry name" value="Small_GTPase"/>
</dbReference>
<feature type="compositionally biased region" description="Low complexity" evidence="3">
    <location>
        <begin position="10"/>
        <end position="20"/>
    </location>
</feature>
<dbReference type="Pfam" id="PF00071">
    <property type="entry name" value="Ras"/>
    <property type="match status" value="1"/>
</dbReference>
<dbReference type="SUPFAM" id="SSF52540">
    <property type="entry name" value="P-loop containing nucleoside triphosphate hydrolases"/>
    <property type="match status" value="1"/>
</dbReference>
<dbReference type="GO" id="GO:0003924">
    <property type="term" value="F:GTPase activity"/>
    <property type="evidence" value="ECO:0007669"/>
    <property type="project" value="InterPro"/>
</dbReference>
<feature type="compositionally biased region" description="Low complexity" evidence="3">
    <location>
        <begin position="274"/>
        <end position="286"/>
    </location>
</feature>
<feature type="compositionally biased region" description="Basic and acidic residues" evidence="3">
    <location>
        <begin position="287"/>
        <end position="299"/>
    </location>
</feature>
<dbReference type="InterPro" id="IPR003578">
    <property type="entry name" value="Small_GTPase_Rho"/>
</dbReference>
<feature type="region of interest" description="Disordered" evidence="3">
    <location>
        <begin position="125"/>
        <end position="146"/>
    </location>
</feature>
<dbReference type="InterPro" id="IPR005225">
    <property type="entry name" value="Small_GTP-bd"/>
</dbReference>
<dbReference type="SMART" id="SM00174">
    <property type="entry name" value="RHO"/>
    <property type="match status" value="1"/>
</dbReference>
<organism evidence="4 5">
    <name type="scientific">Anopheles atroparvus</name>
    <name type="common">European mosquito</name>
    <dbReference type="NCBI Taxonomy" id="41427"/>
    <lineage>
        <taxon>Eukaryota</taxon>
        <taxon>Metazoa</taxon>
        <taxon>Ecdysozoa</taxon>
        <taxon>Arthropoda</taxon>
        <taxon>Hexapoda</taxon>
        <taxon>Insecta</taxon>
        <taxon>Pterygota</taxon>
        <taxon>Neoptera</taxon>
        <taxon>Endopterygota</taxon>
        <taxon>Diptera</taxon>
        <taxon>Nematocera</taxon>
        <taxon>Culicoidea</taxon>
        <taxon>Culicidae</taxon>
        <taxon>Anophelinae</taxon>
        <taxon>Anopheles</taxon>
    </lineage>
</organism>
<feature type="compositionally biased region" description="Basic and acidic residues" evidence="3">
    <location>
        <begin position="308"/>
        <end position="326"/>
    </location>
</feature>
<evidence type="ECO:0008006" key="6">
    <source>
        <dbReference type="Google" id="ProtNLM"/>
    </source>
</evidence>
<dbReference type="SMART" id="SM00175">
    <property type="entry name" value="RAB"/>
    <property type="match status" value="1"/>
</dbReference>
<keyword evidence="2" id="KW-0342">GTP-binding</keyword>
<dbReference type="InterPro" id="IPR027417">
    <property type="entry name" value="P-loop_NTPase"/>
</dbReference>
<reference evidence="4" key="1">
    <citation type="submission" date="2024-04" db="UniProtKB">
        <authorList>
            <consortium name="EnsemblMetazoa"/>
        </authorList>
    </citation>
    <scope>IDENTIFICATION</scope>
    <source>
        <strain evidence="4">EBRO</strain>
    </source>
</reference>
<protein>
    <recommendedName>
        <fullName evidence="6">Rho-related GTP-binding protein RhoU</fullName>
    </recommendedName>
</protein>
<name>A0AAG5CNR8_ANOAO</name>
<dbReference type="GO" id="GO:0003006">
    <property type="term" value="P:developmental process involved in reproduction"/>
    <property type="evidence" value="ECO:0007669"/>
    <property type="project" value="UniProtKB-ARBA"/>
</dbReference>
<evidence type="ECO:0000256" key="3">
    <source>
        <dbReference type="SAM" id="MobiDB-lite"/>
    </source>
</evidence>
<feature type="region of interest" description="Disordered" evidence="3">
    <location>
        <begin position="262"/>
        <end position="331"/>
    </location>
</feature>
<dbReference type="PROSITE" id="PS51421">
    <property type="entry name" value="RAS"/>
    <property type="match status" value="1"/>
</dbReference>
<sequence>MPPQILPLLGSSSAGSNASAKMQSRDHPFNRSTRPLLERRAQPQVVSTKKLLAAQGGTQGPKVPTRGYNDFNLISRQYETWNSNHSHQGYPYGSPPSPTHDSGPRADFQFSDIVDGPQRVQLHQRTVHQYTVNSNNSDEDDDDDDYDELVYHHNQLNSGGAAGTQGLKTANQQLRRRLLDAASPMPPPVPPQRTVQTMQQHRTPPPPPRRTESPPMAATVRGLAEIDGPFVFGVHHPNTFTPAYGTKATLYGTNTTAVSSAINGGKGKDANDPSSPDTSQNSSDISSSEKSRRALVKEKKNSKRTKNDKKEKSKEKREKRTSEARKPPPNVKCVLVGDGAVGKTNLIVSYIQDRFIHEYVPTAFDKYNVDVSVDGRPIGVTLCDTAGQDALDTLRQLCYPGSDVILLCFCVVQPESFRSLATKWEPEISKLKGVSVVLVGTQSDLRNDPDTIAKLQARGEKPVPVSSAWDFARKIGAKYVETSSHKKDRIKEVFDTAIWDALQSQEYNKRKRPLWRRLCCLGC</sequence>
<dbReference type="Gene3D" id="3.40.50.300">
    <property type="entry name" value="P-loop containing nucleotide triphosphate hydrolases"/>
    <property type="match status" value="1"/>
</dbReference>
<dbReference type="PANTHER" id="PTHR24072">
    <property type="entry name" value="RHO FAMILY GTPASE"/>
    <property type="match status" value="1"/>
</dbReference>
<dbReference type="Proteomes" id="UP000075880">
    <property type="component" value="Unassembled WGS sequence"/>
</dbReference>
<feature type="region of interest" description="Disordered" evidence="3">
    <location>
        <begin position="181"/>
        <end position="215"/>
    </location>
</feature>
<evidence type="ECO:0000256" key="2">
    <source>
        <dbReference type="ARBA" id="ARBA00023134"/>
    </source>
</evidence>
<dbReference type="GO" id="GO:0035099">
    <property type="term" value="P:hemocyte migration"/>
    <property type="evidence" value="ECO:0007669"/>
    <property type="project" value="UniProtKB-ARBA"/>
</dbReference>
<dbReference type="AlphaFoldDB" id="A0AAG5CNR8"/>
<dbReference type="GO" id="GO:0035006">
    <property type="term" value="P:melanization defense response"/>
    <property type="evidence" value="ECO:0007669"/>
    <property type="project" value="UniProtKB-ARBA"/>
</dbReference>
<proteinExistence type="predicted"/>
<feature type="compositionally biased region" description="Acidic residues" evidence="3">
    <location>
        <begin position="137"/>
        <end position="146"/>
    </location>
</feature>